<reference evidence="2" key="3">
    <citation type="submission" date="2011-03" db="EMBL/GenBank/DDBJ databases">
        <title>Annotation of Magnaporthe poae ATCC 64411.</title>
        <authorList>
            <person name="Ma L.-J."/>
            <person name="Dead R."/>
            <person name="Young S.K."/>
            <person name="Zeng Q."/>
            <person name="Gargeya S."/>
            <person name="Fitzgerald M."/>
            <person name="Haas B."/>
            <person name="Abouelleil A."/>
            <person name="Alvarado L."/>
            <person name="Arachchi H.M."/>
            <person name="Berlin A."/>
            <person name="Brown A."/>
            <person name="Chapman S.B."/>
            <person name="Chen Z."/>
            <person name="Dunbar C."/>
            <person name="Freedman E."/>
            <person name="Gearin G."/>
            <person name="Gellesch M."/>
            <person name="Goldberg J."/>
            <person name="Griggs A."/>
            <person name="Gujja S."/>
            <person name="Heiman D."/>
            <person name="Howarth C."/>
            <person name="Larson L."/>
            <person name="Lui A."/>
            <person name="MacDonald P.J.P."/>
            <person name="Mehta T."/>
            <person name="Montmayeur A."/>
            <person name="Murphy C."/>
            <person name="Neiman D."/>
            <person name="Pearson M."/>
            <person name="Priest M."/>
            <person name="Roberts A."/>
            <person name="Saif S."/>
            <person name="Shea T."/>
            <person name="Shenoy N."/>
            <person name="Sisk P."/>
            <person name="Stolte C."/>
            <person name="Sykes S."/>
            <person name="Yandava C."/>
            <person name="Wortman J."/>
            <person name="Nusbaum C."/>
            <person name="Birren B."/>
        </authorList>
    </citation>
    <scope>NUCLEOTIDE SEQUENCE</scope>
    <source>
        <strain evidence="2">ATCC 64411</strain>
    </source>
</reference>
<reference evidence="3" key="4">
    <citation type="journal article" date="2015" name="G3 (Bethesda)">
        <title>Genome sequences of three phytopathogenic species of the Magnaporthaceae family of fungi.</title>
        <authorList>
            <person name="Okagaki L.H."/>
            <person name="Nunes C.C."/>
            <person name="Sailsbery J."/>
            <person name="Clay B."/>
            <person name="Brown D."/>
            <person name="John T."/>
            <person name="Oh Y."/>
            <person name="Young N."/>
            <person name="Fitzgerald M."/>
            <person name="Haas B.J."/>
            <person name="Zeng Q."/>
            <person name="Young S."/>
            <person name="Adiconis X."/>
            <person name="Fan L."/>
            <person name="Levin J.Z."/>
            <person name="Mitchell T.K."/>
            <person name="Okubara P.A."/>
            <person name="Farman M.L."/>
            <person name="Kohn L.M."/>
            <person name="Birren B."/>
            <person name="Ma L.-J."/>
            <person name="Dean R.A."/>
        </authorList>
    </citation>
    <scope>NUCLEOTIDE SEQUENCE</scope>
    <source>
        <strain evidence="3">ATCC 64411 / 73-15</strain>
    </source>
</reference>
<evidence type="ECO:0000256" key="1">
    <source>
        <dbReference type="SAM" id="MobiDB-lite"/>
    </source>
</evidence>
<reference evidence="2" key="1">
    <citation type="submission" date="2010-05" db="EMBL/GenBank/DDBJ databases">
        <title>The Genome Sequence of Magnaporthe poae strain ATCC 64411.</title>
        <authorList>
            <consortium name="The Broad Institute Genome Sequencing Platform"/>
            <consortium name="Broad Institute Genome Sequencing Center for Infectious Disease"/>
            <person name="Ma L.-J."/>
            <person name="Dead R."/>
            <person name="Young S."/>
            <person name="Zeng Q."/>
            <person name="Koehrsen M."/>
            <person name="Alvarado L."/>
            <person name="Berlin A."/>
            <person name="Chapman S.B."/>
            <person name="Chen Z."/>
            <person name="Freedman E."/>
            <person name="Gellesch M."/>
            <person name="Goldberg J."/>
            <person name="Griggs A."/>
            <person name="Gujja S."/>
            <person name="Heilman E.R."/>
            <person name="Heiman D."/>
            <person name="Hepburn T."/>
            <person name="Howarth C."/>
            <person name="Jen D."/>
            <person name="Larson L."/>
            <person name="Mehta T."/>
            <person name="Neiman D."/>
            <person name="Pearson M."/>
            <person name="Roberts A."/>
            <person name="Saif S."/>
            <person name="Shea T."/>
            <person name="Shenoy N."/>
            <person name="Sisk P."/>
            <person name="Stolte C."/>
            <person name="Sykes S."/>
            <person name="Walk T."/>
            <person name="White J."/>
            <person name="Yandava C."/>
            <person name="Haas B."/>
            <person name="Nusbaum C."/>
            <person name="Birren B."/>
        </authorList>
    </citation>
    <scope>NUCLEOTIDE SEQUENCE</scope>
    <source>
        <strain evidence="2">ATCC 64411</strain>
    </source>
</reference>
<accession>A0A0C4DZ83</accession>
<evidence type="ECO:0000313" key="2">
    <source>
        <dbReference type="EMBL" id="KLU86361.1"/>
    </source>
</evidence>
<dbReference type="AlphaFoldDB" id="A0A0C4DZ83"/>
<name>A0A0C4DZ83_MAGP6</name>
<reference evidence="4" key="2">
    <citation type="submission" date="2010-05" db="EMBL/GenBank/DDBJ databases">
        <title>The genome sequence of Magnaporthe poae strain ATCC 64411.</title>
        <authorList>
            <person name="Ma L.-J."/>
            <person name="Dead R."/>
            <person name="Young S."/>
            <person name="Zeng Q."/>
            <person name="Koehrsen M."/>
            <person name="Alvarado L."/>
            <person name="Berlin A."/>
            <person name="Chapman S.B."/>
            <person name="Chen Z."/>
            <person name="Freedman E."/>
            <person name="Gellesch M."/>
            <person name="Goldberg J."/>
            <person name="Griggs A."/>
            <person name="Gujja S."/>
            <person name="Heilman E.R."/>
            <person name="Heiman D."/>
            <person name="Hepburn T."/>
            <person name="Howarth C."/>
            <person name="Jen D."/>
            <person name="Larson L."/>
            <person name="Mehta T."/>
            <person name="Neiman D."/>
            <person name="Pearson M."/>
            <person name="Roberts A."/>
            <person name="Saif S."/>
            <person name="Shea T."/>
            <person name="Shenoy N."/>
            <person name="Sisk P."/>
            <person name="Stolte C."/>
            <person name="Sykes S."/>
            <person name="Walk T."/>
            <person name="White J."/>
            <person name="Yandava C."/>
            <person name="Haas B."/>
            <person name="Nusbaum C."/>
            <person name="Birren B."/>
        </authorList>
    </citation>
    <scope>NUCLEOTIDE SEQUENCE [LARGE SCALE GENOMIC DNA]</scope>
    <source>
        <strain evidence="4">ATCC 64411 / 73-15</strain>
    </source>
</reference>
<keyword evidence="4" id="KW-1185">Reference proteome</keyword>
<dbReference type="VEuPathDB" id="FungiDB:MAPG_05375"/>
<organism evidence="3 4">
    <name type="scientific">Magnaporthiopsis poae (strain ATCC 64411 / 73-15)</name>
    <name type="common">Kentucky bluegrass fungus</name>
    <name type="synonym">Magnaporthe poae</name>
    <dbReference type="NCBI Taxonomy" id="644358"/>
    <lineage>
        <taxon>Eukaryota</taxon>
        <taxon>Fungi</taxon>
        <taxon>Dikarya</taxon>
        <taxon>Ascomycota</taxon>
        <taxon>Pezizomycotina</taxon>
        <taxon>Sordariomycetes</taxon>
        <taxon>Sordariomycetidae</taxon>
        <taxon>Magnaporthales</taxon>
        <taxon>Magnaporthaceae</taxon>
        <taxon>Magnaporthiopsis</taxon>
    </lineage>
</organism>
<dbReference type="EMBL" id="ADBL01001277">
    <property type="status" value="NOT_ANNOTATED_CDS"/>
    <property type="molecule type" value="Genomic_DNA"/>
</dbReference>
<protein>
    <submittedName>
        <fullName evidence="2 3">Uncharacterized protein</fullName>
    </submittedName>
</protein>
<feature type="compositionally biased region" description="Pro residues" evidence="1">
    <location>
        <begin position="106"/>
        <end position="115"/>
    </location>
</feature>
<evidence type="ECO:0000313" key="4">
    <source>
        <dbReference type="Proteomes" id="UP000011715"/>
    </source>
</evidence>
<sequence>METDDKRRSSFCSNFAHRNEQLGFSLPLWGNKGTEERKEAIMHCPHDGRVPTGSGSPACILFPWKGTWLVVDPGVQFSTEAPSRWLNNHPKPFPRGSGLPHAQAHTPPPFCHAES</sequence>
<gene>
    <name evidence="2" type="ORF">MAPG_05375</name>
</gene>
<dbReference type="EnsemblFungi" id="MAPG_05375T0">
    <property type="protein sequence ID" value="MAPG_05375T0"/>
    <property type="gene ID" value="MAPG_05375"/>
</dbReference>
<feature type="region of interest" description="Disordered" evidence="1">
    <location>
        <begin position="82"/>
        <end position="115"/>
    </location>
</feature>
<evidence type="ECO:0000313" key="3">
    <source>
        <dbReference type="EnsemblFungi" id="MAPG_05375T0"/>
    </source>
</evidence>
<dbReference type="EMBL" id="GL876969">
    <property type="protein sequence ID" value="KLU86361.1"/>
    <property type="molecule type" value="Genomic_DNA"/>
</dbReference>
<proteinExistence type="predicted"/>
<dbReference type="Proteomes" id="UP000011715">
    <property type="component" value="Unassembled WGS sequence"/>
</dbReference>
<reference evidence="3" key="5">
    <citation type="submission" date="2015-06" db="UniProtKB">
        <authorList>
            <consortium name="EnsemblFungi"/>
        </authorList>
    </citation>
    <scope>IDENTIFICATION</scope>
    <source>
        <strain evidence="3">ATCC 64411</strain>
    </source>
</reference>